<dbReference type="Proteomes" id="UP001064048">
    <property type="component" value="Chromosome 9"/>
</dbReference>
<gene>
    <name evidence="1" type="ORF">MSG28_005981</name>
</gene>
<accession>A0ACC0L139</accession>
<reference evidence="1 2" key="1">
    <citation type="journal article" date="2022" name="Genome Biol. Evol.">
        <title>The Spruce Budworm Genome: Reconstructing the Evolutionary History of Antifreeze Proteins.</title>
        <authorList>
            <person name="Beliveau C."/>
            <person name="Gagne P."/>
            <person name="Picq S."/>
            <person name="Vernygora O."/>
            <person name="Keeling C.I."/>
            <person name="Pinkney K."/>
            <person name="Doucet D."/>
            <person name="Wen F."/>
            <person name="Johnston J.S."/>
            <person name="Maaroufi H."/>
            <person name="Boyle B."/>
            <person name="Laroche J."/>
            <person name="Dewar K."/>
            <person name="Juretic N."/>
            <person name="Blackburn G."/>
            <person name="Nisole A."/>
            <person name="Brunet B."/>
            <person name="Brandao M."/>
            <person name="Lumley L."/>
            <person name="Duan J."/>
            <person name="Quan G."/>
            <person name="Lucarotti C.J."/>
            <person name="Roe A.D."/>
            <person name="Sperling F.A.H."/>
            <person name="Levesque R.C."/>
            <person name="Cusson M."/>
        </authorList>
    </citation>
    <scope>NUCLEOTIDE SEQUENCE [LARGE SCALE GENOMIC DNA]</scope>
    <source>
        <strain evidence="1">Glfc:IPQL:Cfum</strain>
    </source>
</reference>
<evidence type="ECO:0000313" key="1">
    <source>
        <dbReference type="EMBL" id="KAI8442492.1"/>
    </source>
</evidence>
<protein>
    <submittedName>
        <fullName evidence="1">Uncharacterized protein</fullName>
    </submittedName>
</protein>
<name>A0ACC0L139_CHOFU</name>
<dbReference type="EMBL" id="CM046109">
    <property type="protein sequence ID" value="KAI8442492.1"/>
    <property type="molecule type" value="Genomic_DNA"/>
</dbReference>
<organism evidence="1 2">
    <name type="scientific">Choristoneura fumiferana</name>
    <name type="common">Spruce budworm moth</name>
    <name type="synonym">Archips fumiferana</name>
    <dbReference type="NCBI Taxonomy" id="7141"/>
    <lineage>
        <taxon>Eukaryota</taxon>
        <taxon>Metazoa</taxon>
        <taxon>Ecdysozoa</taxon>
        <taxon>Arthropoda</taxon>
        <taxon>Hexapoda</taxon>
        <taxon>Insecta</taxon>
        <taxon>Pterygota</taxon>
        <taxon>Neoptera</taxon>
        <taxon>Endopterygota</taxon>
        <taxon>Lepidoptera</taxon>
        <taxon>Glossata</taxon>
        <taxon>Ditrysia</taxon>
        <taxon>Tortricoidea</taxon>
        <taxon>Tortricidae</taxon>
        <taxon>Tortricinae</taxon>
        <taxon>Choristoneura</taxon>
    </lineage>
</organism>
<evidence type="ECO:0000313" key="2">
    <source>
        <dbReference type="Proteomes" id="UP001064048"/>
    </source>
</evidence>
<proteinExistence type="predicted"/>
<keyword evidence="2" id="KW-1185">Reference proteome</keyword>
<comment type="caution">
    <text evidence="1">The sequence shown here is derived from an EMBL/GenBank/DDBJ whole genome shotgun (WGS) entry which is preliminary data.</text>
</comment>
<sequence length="531" mass="60279">MLIIYKPIKMCPILLFLLVSSVNADIGEILKRASPDAAVIGEVKRASSEDDFVETINTALPVAKDLFNTVFGKVNKFTIGMILDLAANWVGALFPPGPLPSVPERWWGNAEGPGDSSVRPFKVHFTDEMITDLRARIRNRRNVTRALHGAAHTYGTNAEYLSHFLDFWANDYDFKKREDWLNKYAQFITNIQGLDIHFIHVKPPNPHQKKVLPLLLVHGWPTTVFEFVHVIDYLLRGREECNFVFEIIVPHLPGFGYSEATNKIGMSQYQMAVILKNLMVRLGKPRFYIHAGDIGQPVADAMAVLFPDKVLGLHTNFPFSIRPQTLVKYVLGQLYPSGVEPRYQDRMYPLTTWAKFYLENFGYFHLQATRPDNVGHGLDDSPVAQASWILENIIGGSSIDNIRVNNGRLNQTFDMLDWFDSFTVYWASRSMATGVRVYAELLAWLQDPLTLTILTTPTEVPFAAIRFQHELVYQPDSFLRDKYPNLVQASTLDFGGHFAGYEEPAVLGDSIWMSVKKMEAFNAKRGVLIQF</sequence>